<organism evidence="2 3">
    <name type="scientific">Glonium stellatum</name>
    <dbReference type="NCBI Taxonomy" id="574774"/>
    <lineage>
        <taxon>Eukaryota</taxon>
        <taxon>Fungi</taxon>
        <taxon>Dikarya</taxon>
        <taxon>Ascomycota</taxon>
        <taxon>Pezizomycotina</taxon>
        <taxon>Dothideomycetes</taxon>
        <taxon>Pleosporomycetidae</taxon>
        <taxon>Gloniales</taxon>
        <taxon>Gloniaceae</taxon>
        <taxon>Glonium</taxon>
    </lineage>
</organism>
<dbReference type="AlphaFoldDB" id="A0A8E2FDB8"/>
<evidence type="ECO:0000313" key="2">
    <source>
        <dbReference type="EMBL" id="OCL14745.1"/>
    </source>
</evidence>
<protein>
    <recommendedName>
        <fullName evidence="1">NACHT-NTPase and P-loop NTPases N-terminal domain-containing protein</fullName>
    </recommendedName>
</protein>
<feature type="domain" description="NACHT-NTPase and P-loop NTPases N-terminal" evidence="1">
    <location>
        <begin position="11"/>
        <end position="83"/>
    </location>
</feature>
<dbReference type="OrthoDB" id="3200163at2759"/>
<evidence type="ECO:0000259" key="1">
    <source>
        <dbReference type="Pfam" id="PF17107"/>
    </source>
</evidence>
<proteinExistence type="predicted"/>
<dbReference type="EMBL" id="KV748540">
    <property type="protein sequence ID" value="OCL14745.1"/>
    <property type="molecule type" value="Genomic_DNA"/>
</dbReference>
<gene>
    <name evidence="2" type="ORF">AOQ84DRAFT_351364</name>
</gene>
<evidence type="ECO:0000313" key="3">
    <source>
        <dbReference type="Proteomes" id="UP000250140"/>
    </source>
</evidence>
<sequence>MAEALVVVGIVASIAQLFDFGSKILHRLSEFQFSVENVPKSFRHIKTKLPLLLHTLQQTKEAIEVGSVKDETKKVLHPAIEGCWD</sequence>
<dbReference type="InterPro" id="IPR031352">
    <property type="entry name" value="SesA"/>
</dbReference>
<name>A0A8E2FDB8_9PEZI</name>
<accession>A0A8E2FDB8</accession>
<dbReference type="Pfam" id="PF17107">
    <property type="entry name" value="SesA"/>
    <property type="match status" value="1"/>
</dbReference>
<keyword evidence="3" id="KW-1185">Reference proteome</keyword>
<dbReference type="Proteomes" id="UP000250140">
    <property type="component" value="Unassembled WGS sequence"/>
</dbReference>
<reference evidence="2 3" key="1">
    <citation type="journal article" date="2016" name="Nat. Commun.">
        <title>Ectomycorrhizal ecology is imprinted in the genome of the dominant symbiotic fungus Cenococcum geophilum.</title>
        <authorList>
            <consortium name="DOE Joint Genome Institute"/>
            <person name="Peter M."/>
            <person name="Kohler A."/>
            <person name="Ohm R.A."/>
            <person name="Kuo A."/>
            <person name="Krutzmann J."/>
            <person name="Morin E."/>
            <person name="Arend M."/>
            <person name="Barry K.W."/>
            <person name="Binder M."/>
            <person name="Choi C."/>
            <person name="Clum A."/>
            <person name="Copeland A."/>
            <person name="Grisel N."/>
            <person name="Haridas S."/>
            <person name="Kipfer T."/>
            <person name="LaButti K."/>
            <person name="Lindquist E."/>
            <person name="Lipzen A."/>
            <person name="Maire R."/>
            <person name="Meier B."/>
            <person name="Mihaltcheva S."/>
            <person name="Molinier V."/>
            <person name="Murat C."/>
            <person name="Poggeler S."/>
            <person name="Quandt C.A."/>
            <person name="Sperisen C."/>
            <person name="Tritt A."/>
            <person name="Tisserant E."/>
            <person name="Crous P.W."/>
            <person name="Henrissat B."/>
            <person name="Nehls U."/>
            <person name="Egli S."/>
            <person name="Spatafora J.W."/>
            <person name="Grigoriev I.V."/>
            <person name="Martin F.M."/>
        </authorList>
    </citation>
    <scope>NUCLEOTIDE SEQUENCE [LARGE SCALE GENOMIC DNA]</scope>
    <source>
        <strain evidence="2 3">CBS 207.34</strain>
    </source>
</reference>